<evidence type="ECO:0008006" key="4">
    <source>
        <dbReference type="Google" id="ProtNLM"/>
    </source>
</evidence>
<dbReference type="InterPro" id="IPR032675">
    <property type="entry name" value="LRR_dom_sf"/>
</dbReference>
<name>A0A0C3AU98_SERVB</name>
<gene>
    <name evidence="2" type="ORF">M408DRAFT_28395</name>
</gene>
<dbReference type="AlphaFoldDB" id="A0A0C3AU98"/>
<reference evidence="2 3" key="1">
    <citation type="submission" date="2014-04" db="EMBL/GenBank/DDBJ databases">
        <authorList>
            <consortium name="DOE Joint Genome Institute"/>
            <person name="Kuo A."/>
            <person name="Zuccaro A."/>
            <person name="Kohler A."/>
            <person name="Nagy L.G."/>
            <person name="Floudas D."/>
            <person name="Copeland A."/>
            <person name="Barry K.W."/>
            <person name="Cichocki N."/>
            <person name="Veneault-Fourrey C."/>
            <person name="LaButti K."/>
            <person name="Lindquist E.A."/>
            <person name="Lipzen A."/>
            <person name="Lundell T."/>
            <person name="Morin E."/>
            <person name="Murat C."/>
            <person name="Sun H."/>
            <person name="Tunlid A."/>
            <person name="Henrissat B."/>
            <person name="Grigoriev I.V."/>
            <person name="Hibbett D.S."/>
            <person name="Martin F."/>
            <person name="Nordberg H.P."/>
            <person name="Cantor M.N."/>
            <person name="Hua S.X."/>
        </authorList>
    </citation>
    <scope>NUCLEOTIDE SEQUENCE [LARGE SCALE GENOMIC DNA]</scope>
    <source>
        <strain evidence="2 3">MAFF 305830</strain>
    </source>
</reference>
<feature type="region of interest" description="Disordered" evidence="1">
    <location>
        <begin position="538"/>
        <end position="559"/>
    </location>
</feature>
<evidence type="ECO:0000313" key="2">
    <source>
        <dbReference type="EMBL" id="KIM22856.1"/>
    </source>
</evidence>
<organism evidence="2 3">
    <name type="scientific">Serendipita vermifera MAFF 305830</name>
    <dbReference type="NCBI Taxonomy" id="933852"/>
    <lineage>
        <taxon>Eukaryota</taxon>
        <taxon>Fungi</taxon>
        <taxon>Dikarya</taxon>
        <taxon>Basidiomycota</taxon>
        <taxon>Agaricomycotina</taxon>
        <taxon>Agaricomycetes</taxon>
        <taxon>Sebacinales</taxon>
        <taxon>Serendipitaceae</taxon>
        <taxon>Serendipita</taxon>
    </lineage>
</organism>
<dbReference type="Proteomes" id="UP000054097">
    <property type="component" value="Unassembled WGS sequence"/>
</dbReference>
<reference evidence="3" key="2">
    <citation type="submission" date="2015-01" db="EMBL/GenBank/DDBJ databases">
        <title>Evolutionary Origins and Diversification of the Mycorrhizal Mutualists.</title>
        <authorList>
            <consortium name="DOE Joint Genome Institute"/>
            <consortium name="Mycorrhizal Genomics Consortium"/>
            <person name="Kohler A."/>
            <person name="Kuo A."/>
            <person name="Nagy L.G."/>
            <person name="Floudas D."/>
            <person name="Copeland A."/>
            <person name="Barry K.W."/>
            <person name="Cichocki N."/>
            <person name="Veneault-Fourrey C."/>
            <person name="LaButti K."/>
            <person name="Lindquist E.A."/>
            <person name="Lipzen A."/>
            <person name="Lundell T."/>
            <person name="Morin E."/>
            <person name="Murat C."/>
            <person name="Riley R."/>
            <person name="Ohm R."/>
            <person name="Sun H."/>
            <person name="Tunlid A."/>
            <person name="Henrissat B."/>
            <person name="Grigoriev I.V."/>
            <person name="Hibbett D.S."/>
            <person name="Martin F."/>
        </authorList>
    </citation>
    <scope>NUCLEOTIDE SEQUENCE [LARGE SCALE GENOMIC DNA]</scope>
    <source>
        <strain evidence="3">MAFF 305830</strain>
    </source>
</reference>
<dbReference type="SUPFAM" id="SSF52058">
    <property type="entry name" value="L domain-like"/>
    <property type="match status" value="1"/>
</dbReference>
<accession>A0A0C3AU98</accession>
<evidence type="ECO:0000313" key="3">
    <source>
        <dbReference type="Proteomes" id="UP000054097"/>
    </source>
</evidence>
<evidence type="ECO:0000256" key="1">
    <source>
        <dbReference type="SAM" id="MobiDB-lite"/>
    </source>
</evidence>
<feature type="region of interest" description="Disordered" evidence="1">
    <location>
        <begin position="1"/>
        <end position="25"/>
    </location>
</feature>
<keyword evidence="3" id="KW-1185">Reference proteome</keyword>
<protein>
    <recommendedName>
        <fullName evidence="4">F-box domain-containing protein</fullName>
    </recommendedName>
</protein>
<sequence>MARQKFKKLSPESFDSAPSHLPSSQDKIWAQQILEELEDRSNSLSQRLTRARQQQVKTMSKALETTKQRMANIRHFLAPIRSLPEELVSFILQIAWGNGHSPWTLAHVSRCFRTATFNSPLMWNNILFRATPSMIRNVGGVERCHTGPQLAAALQRSKKALITLTIELKLPNGGDPAIEAVYKSMPGVLNTAADRLHSLTILDQGFDYQLPNLVTKGLKNLHTLYVSGPSKSRRYLEPLLALVDKTSPNLQDMTLLISPALITPGRECWQRLTTLVLHGIPKLALMSQCLNLRSFHLHCHLGPREATEPLPVPPITLPNLEHFVTHFFPVTFFRSLFLPALVTLEIESNQHVNVTEPFPPFPSLVALLLKGRFSIDPSCFIAPSLTSLSIRSTHIAGCVITTPRHYKDCTTPSILTKLVLENVTDMTDTALTMLRHHAQISSLNITPVSSTPSIIRSLWSTALHSSAADDNCKALCPSLKNLRVKFRSPRYKQVAILGMLQAMAMVRESRGIPLESISFLRFRHGSPALKELLPLTDEGQEADSDSDQSTCDACNGYHG</sequence>
<dbReference type="EMBL" id="KN824347">
    <property type="protein sequence ID" value="KIM22856.1"/>
    <property type="molecule type" value="Genomic_DNA"/>
</dbReference>
<dbReference type="Gene3D" id="3.80.10.10">
    <property type="entry name" value="Ribonuclease Inhibitor"/>
    <property type="match status" value="1"/>
</dbReference>
<proteinExistence type="predicted"/>
<dbReference type="HOGENOM" id="CLU_487589_0_0_1"/>